<dbReference type="InterPro" id="IPR009057">
    <property type="entry name" value="Homeodomain-like_sf"/>
</dbReference>
<dbReference type="RefSeq" id="WP_093968920.1">
    <property type="nucleotide sequence ID" value="NZ_FXYE01000005.1"/>
</dbReference>
<evidence type="ECO:0000256" key="3">
    <source>
        <dbReference type="ARBA" id="ARBA00023163"/>
    </source>
</evidence>
<dbReference type="GO" id="GO:0043565">
    <property type="term" value="F:sequence-specific DNA binding"/>
    <property type="evidence" value="ECO:0007669"/>
    <property type="project" value="InterPro"/>
</dbReference>
<accession>A0A238L814</accession>
<name>A0A238L814_9RHOB</name>
<dbReference type="SMART" id="SM00342">
    <property type="entry name" value="HTH_ARAC"/>
    <property type="match status" value="1"/>
</dbReference>
<dbReference type="InterPro" id="IPR050204">
    <property type="entry name" value="AraC_XylS_family_regulators"/>
</dbReference>
<sequence length="289" mass="32456">MSFHPRMYASVHGFVTRADPHSIVLDHGAIDYWDVHCDAGAAGHYVSIHPRFVFILDHAPISFYTQKGGSAFESMACYIPAGQQLWSKVEKRRTLRHLDVHISNKHLHKLRGPGVRFDQPVHLSNSAGLGAMAEILAGECVTPQRSKRHIEELTNSIIHELFHLAASQTSDQSRHSLTPIVKAYLRENLDQKITVEHLAERAGMSRTNFNRMFRKETGSSPYQWILQAKVKHAQKYIQRGMPFAQIASATGFTDQAHFSRSFKLATGVAPGVWKIENQMGNSGPIIQDI</sequence>
<dbReference type="GO" id="GO:0003700">
    <property type="term" value="F:DNA-binding transcription factor activity"/>
    <property type="evidence" value="ECO:0007669"/>
    <property type="project" value="InterPro"/>
</dbReference>
<dbReference type="EMBL" id="FXYE01000005">
    <property type="protein sequence ID" value="SMX51224.1"/>
    <property type="molecule type" value="Genomic_DNA"/>
</dbReference>
<proteinExistence type="predicted"/>
<dbReference type="OrthoDB" id="9793400at2"/>
<evidence type="ECO:0000313" key="5">
    <source>
        <dbReference type="EMBL" id="SMX51224.1"/>
    </source>
</evidence>
<keyword evidence="3" id="KW-0804">Transcription</keyword>
<organism evidence="5 6">
    <name type="scientific">Actibacterium lipolyticum</name>
    <dbReference type="NCBI Taxonomy" id="1524263"/>
    <lineage>
        <taxon>Bacteria</taxon>
        <taxon>Pseudomonadati</taxon>
        <taxon>Pseudomonadota</taxon>
        <taxon>Alphaproteobacteria</taxon>
        <taxon>Rhodobacterales</taxon>
        <taxon>Roseobacteraceae</taxon>
        <taxon>Actibacterium</taxon>
    </lineage>
</organism>
<protein>
    <submittedName>
        <fullName evidence="5">HTH-type transcriptional activator Btr</fullName>
    </submittedName>
</protein>
<keyword evidence="1" id="KW-0805">Transcription regulation</keyword>
<gene>
    <name evidence="5" type="primary">btr_2</name>
    <name evidence="5" type="ORF">COL8621_03754</name>
</gene>
<reference evidence="6" key="1">
    <citation type="submission" date="2017-05" db="EMBL/GenBank/DDBJ databases">
        <authorList>
            <person name="Rodrigo-Torres L."/>
            <person name="Arahal R. D."/>
            <person name="Lucena T."/>
        </authorList>
    </citation>
    <scope>NUCLEOTIDE SEQUENCE [LARGE SCALE GENOMIC DNA]</scope>
    <source>
        <strain evidence="6">CECT 8621</strain>
    </source>
</reference>
<evidence type="ECO:0000256" key="2">
    <source>
        <dbReference type="ARBA" id="ARBA00023125"/>
    </source>
</evidence>
<dbReference type="SUPFAM" id="SSF46689">
    <property type="entry name" value="Homeodomain-like"/>
    <property type="match status" value="2"/>
</dbReference>
<evidence type="ECO:0000313" key="6">
    <source>
        <dbReference type="Proteomes" id="UP000202922"/>
    </source>
</evidence>
<evidence type="ECO:0000259" key="4">
    <source>
        <dbReference type="PROSITE" id="PS01124"/>
    </source>
</evidence>
<dbReference type="Pfam" id="PF12833">
    <property type="entry name" value="HTH_18"/>
    <property type="match status" value="1"/>
</dbReference>
<dbReference type="PANTHER" id="PTHR46796:SF14">
    <property type="entry name" value="TRANSCRIPTIONAL REGULATORY PROTEIN"/>
    <property type="match status" value="1"/>
</dbReference>
<dbReference type="Proteomes" id="UP000202922">
    <property type="component" value="Unassembled WGS sequence"/>
</dbReference>
<dbReference type="PROSITE" id="PS00041">
    <property type="entry name" value="HTH_ARAC_FAMILY_1"/>
    <property type="match status" value="1"/>
</dbReference>
<dbReference type="AlphaFoldDB" id="A0A238L814"/>
<evidence type="ECO:0000256" key="1">
    <source>
        <dbReference type="ARBA" id="ARBA00023015"/>
    </source>
</evidence>
<feature type="domain" description="HTH araC/xylS-type" evidence="4">
    <location>
        <begin position="179"/>
        <end position="276"/>
    </location>
</feature>
<dbReference type="InterPro" id="IPR018062">
    <property type="entry name" value="HTH_AraC-typ_CS"/>
</dbReference>
<dbReference type="PANTHER" id="PTHR46796">
    <property type="entry name" value="HTH-TYPE TRANSCRIPTIONAL ACTIVATOR RHAS-RELATED"/>
    <property type="match status" value="1"/>
</dbReference>
<dbReference type="Gene3D" id="1.10.10.60">
    <property type="entry name" value="Homeodomain-like"/>
    <property type="match status" value="1"/>
</dbReference>
<dbReference type="PROSITE" id="PS01124">
    <property type="entry name" value="HTH_ARAC_FAMILY_2"/>
    <property type="match status" value="1"/>
</dbReference>
<dbReference type="InterPro" id="IPR018060">
    <property type="entry name" value="HTH_AraC"/>
</dbReference>
<keyword evidence="2" id="KW-0238">DNA-binding</keyword>
<keyword evidence="6" id="KW-1185">Reference proteome</keyword>